<reference evidence="8 9" key="1">
    <citation type="submission" date="2013-04" db="EMBL/GenBank/DDBJ databases">
        <title>The Genome Sequence of Sutterella wadsworthensis HGA0223.</title>
        <authorList>
            <consortium name="The Broad Institute Genomics Platform"/>
            <person name="Earl A."/>
            <person name="Ward D."/>
            <person name="Feldgarden M."/>
            <person name="Gevers D."/>
            <person name="Schmidt T.M."/>
            <person name="Dover J."/>
            <person name="Dai D."/>
            <person name="Walker B."/>
            <person name="Young S."/>
            <person name="Zeng Q."/>
            <person name="Gargeya S."/>
            <person name="Fitzgerald M."/>
            <person name="Haas B."/>
            <person name="Abouelleil A."/>
            <person name="Allen A.W."/>
            <person name="Alvarado L."/>
            <person name="Arachchi H.M."/>
            <person name="Berlin A.M."/>
            <person name="Chapman S.B."/>
            <person name="Gainer-Dewar J."/>
            <person name="Goldberg J."/>
            <person name="Griggs A."/>
            <person name="Gujja S."/>
            <person name="Hansen M."/>
            <person name="Howarth C."/>
            <person name="Imamovic A."/>
            <person name="Ireland A."/>
            <person name="Larimer J."/>
            <person name="McCowan C."/>
            <person name="Murphy C."/>
            <person name="Pearson M."/>
            <person name="Poon T.W."/>
            <person name="Priest M."/>
            <person name="Roberts A."/>
            <person name="Saif S."/>
            <person name="Shea T."/>
            <person name="Sisk P."/>
            <person name="Sykes S."/>
            <person name="Wortman J."/>
            <person name="Nusbaum C."/>
            <person name="Birren B."/>
        </authorList>
    </citation>
    <scope>NUCLEOTIDE SEQUENCE [LARGE SCALE GENOMIC DNA]</scope>
    <source>
        <strain evidence="8 9">HGA0223</strain>
    </source>
</reference>
<dbReference type="PANTHER" id="PTHR30629">
    <property type="entry name" value="PROPHAGE INTEGRASE"/>
    <property type="match status" value="1"/>
</dbReference>
<dbReference type="SUPFAM" id="SSF56349">
    <property type="entry name" value="DNA breaking-rejoining enzymes"/>
    <property type="match status" value="1"/>
</dbReference>
<keyword evidence="4" id="KW-0233">DNA recombination</keyword>
<evidence type="ECO:0000313" key="9">
    <source>
        <dbReference type="Proteomes" id="UP000014400"/>
    </source>
</evidence>
<dbReference type="Gene3D" id="1.10.150.130">
    <property type="match status" value="1"/>
</dbReference>
<dbReference type="InterPro" id="IPR050808">
    <property type="entry name" value="Phage_Integrase"/>
</dbReference>
<dbReference type="InterPro" id="IPR011010">
    <property type="entry name" value="DNA_brk_join_enz"/>
</dbReference>
<evidence type="ECO:0000256" key="2">
    <source>
        <dbReference type="ARBA" id="ARBA00022908"/>
    </source>
</evidence>
<comment type="similarity">
    <text evidence="1">Belongs to the 'phage' integrase family.</text>
</comment>
<gene>
    <name evidence="8" type="ORF">HMPREF1476_01777</name>
</gene>
<sequence length="442" mass="49919">MPKKTTELTALEVKNLKNGTYAVGGVKGLYIRKSPAQNMFFLRYSDATGRHDFSLGSYPAMSLAKARKAAFTARELIDRGESPIEIRRKEREEQRAAQQKAAEEATKSVLTFGAAARAWIADRAEHGYWAKNPKGEKETLQILAKHVFPVMGADDIELITPERVRECMAPIWQNIPSTAKKARTYIQKVFQWVIALHKRSNRENPAMMSGALGVLMEPLQKNKKPKQHHAACAVEELPQLIAEVHGYNSMSARACEFAILTATRSQAVRLARWEEFDLEKGIWVIPLEHDKIKAPNRDRTIFLSSAALKLLKGLVRYSESPYVFPSSQGNHFSDCALTMFLRGLHEKQLAEDGIGWIDPVKTEKLGKPCCISLHGTARATFRTWAKDDEMGNNRRFDQEAVELCLLHSKNDAYDGAYDRAPLAKERRAIMEAWGKYAYSKIR</sequence>
<dbReference type="Gene3D" id="1.10.443.10">
    <property type="entry name" value="Intergrase catalytic core"/>
    <property type="match status" value="1"/>
</dbReference>
<name>S3BWC4_9BURK</name>
<dbReference type="InterPro" id="IPR002104">
    <property type="entry name" value="Integrase_catalytic"/>
</dbReference>
<evidence type="ECO:0000259" key="5">
    <source>
        <dbReference type="Pfam" id="PF00589"/>
    </source>
</evidence>
<keyword evidence="2" id="KW-0229">DNA integration</keyword>
<keyword evidence="3" id="KW-0238">DNA-binding</keyword>
<dbReference type="GO" id="GO:0015074">
    <property type="term" value="P:DNA integration"/>
    <property type="evidence" value="ECO:0007669"/>
    <property type="project" value="UniProtKB-KW"/>
</dbReference>
<accession>S3BWC4</accession>
<dbReference type="HOGENOM" id="CLU_027562_0_2_4"/>
<dbReference type="GO" id="GO:0003677">
    <property type="term" value="F:DNA binding"/>
    <property type="evidence" value="ECO:0007669"/>
    <property type="project" value="UniProtKB-KW"/>
</dbReference>
<dbReference type="EMBL" id="ATCF01000025">
    <property type="protein sequence ID" value="EPD98392.1"/>
    <property type="molecule type" value="Genomic_DNA"/>
</dbReference>
<evidence type="ECO:0000313" key="8">
    <source>
        <dbReference type="EMBL" id="EPD98392.1"/>
    </source>
</evidence>
<evidence type="ECO:0000256" key="4">
    <source>
        <dbReference type="ARBA" id="ARBA00023172"/>
    </source>
</evidence>
<dbReference type="InterPro" id="IPR025166">
    <property type="entry name" value="Integrase_DNA_bind_dom"/>
</dbReference>
<comment type="caution">
    <text evidence="8">The sequence shown here is derived from an EMBL/GenBank/DDBJ whole genome shotgun (WGS) entry which is preliminary data.</text>
</comment>
<dbReference type="RefSeq" id="WP_016474941.1">
    <property type="nucleotide sequence ID" value="NZ_KE150480.1"/>
</dbReference>
<evidence type="ECO:0000259" key="7">
    <source>
        <dbReference type="Pfam" id="PF22022"/>
    </source>
</evidence>
<feature type="domain" description="Phage integrase central" evidence="7">
    <location>
        <begin position="112"/>
        <end position="211"/>
    </location>
</feature>
<dbReference type="STRING" id="1203554.HMPREF1476_01777"/>
<feature type="domain" description="Integrase DNA-binding" evidence="6">
    <location>
        <begin position="8"/>
        <end position="90"/>
    </location>
</feature>
<dbReference type="PANTHER" id="PTHR30629:SF2">
    <property type="entry name" value="PROPHAGE INTEGRASE INTS-RELATED"/>
    <property type="match status" value="1"/>
</dbReference>
<organism evidence="8 9">
    <name type="scientific">Sutterella wadsworthensis HGA0223</name>
    <dbReference type="NCBI Taxonomy" id="1203554"/>
    <lineage>
        <taxon>Bacteria</taxon>
        <taxon>Pseudomonadati</taxon>
        <taxon>Pseudomonadota</taxon>
        <taxon>Betaproteobacteria</taxon>
        <taxon>Burkholderiales</taxon>
        <taxon>Sutterellaceae</taxon>
        <taxon>Sutterella</taxon>
    </lineage>
</organism>
<evidence type="ECO:0000256" key="1">
    <source>
        <dbReference type="ARBA" id="ARBA00008857"/>
    </source>
</evidence>
<dbReference type="InterPro" id="IPR010998">
    <property type="entry name" value="Integrase_recombinase_N"/>
</dbReference>
<dbReference type="PATRIC" id="fig|1203554.3.peg.1862"/>
<evidence type="ECO:0000256" key="3">
    <source>
        <dbReference type="ARBA" id="ARBA00023125"/>
    </source>
</evidence>
<dbReference type="Gene3D" id="3.30.160.390">
    <property type="entry name" value="Integrase, DNA-binding domain"/>
    <property type="match status" value="1"/>
</dbReference>
<proteinExistence type="inferred from homology"/>
<dbReference type="Proteomes" id="UP000014400">
    <property type="component" value="Unassembled WGS sequence"/>
</dbReference>
<evidence type="ECO:0000259" key="6">
    <source>
        <dbReference type="Pfam" id="PF13356"/>
    </source>
</evidence>
<dbReference type="Pfam" id="PF13356">
    <property type="entry name" value="Arm-DNA-bind_3"/>
    <property type="match status" value="1"/>
</dbReference>
<protein>
    <recommendedName>
        <fullName evidence="10">Tyr recombinase domain-containing protein</fullName>
    </recommendedName>
</protein>
<dbReference type="eggNOG" id="COG0582">
    <property type="taxonomic scope" value="Bacteria"/>
</dbReference>
<dbReference type="InterPro" id="IPR038488">
    <property type="entry name" value="Integrase_DNA-bd_sf"/>
</dbReference>
<dbReference type="InterPro" id="IPR013762">
    <property type="entry name" value="Integrase-like_cat_sf"/>
</dbReference>
<feature type="domain" description="Tyr recombinase" evidence="5">
    <location>
        <begin position="235"/>
        <end position="348"/>
    </location>
</feature>
<keyword evidence="9" id="KW-1185">Reference proteome</keyword>
<dbReference type="AlphaFoldDB" id="S3BWC4"/>
<evidence type="ECO:0008006" key="10">
    <source>
        <dbReference type="Google" id="ProtNLM"/>
    </source>
</evidence>
<dbReference type="InterPro" id="IPR053876">
    <property type="entry name" value="Phage_int_M"/>
</dbReference>
<dbReference type="GO" id="GO:0006310">
    <property type="term" value="P:DNA recombination"/>
    <property type="evidence" value="ECO:0007669"/>
    <property type="project" value="UniProtKB-KW"/>
</dbReference>
<dbReference type="CDD" id="cd00801">
    <property type="entry name" value="INT_P4_C"/>
    <property type="match status" value="1"/>
</dbReference>
<dbReference type="Pfam" id="PF22022">
    <property type="entry name" value="Phage_int_M"/>
    <property type="match status" value="1"/>
</dbReference>
<dbReference type="Pfam" id="PF00589">
    <property type="entry name" value="Phage_integrase"/>
    <property type="match status" value="1"/>
</dbReference>